<dbReference type="FunFam" id="2.40.30.20:FF:000033">
    <property type="entry name" value="ATP synthase subunit alpha"/>
    <property type="match status" value="1"/>
</dbReference>
<dbReference type="SUPFAM" id="SSF50615">
    <property type="entry name" value="N-terminal domain of alpha and beta subunits of F1 ATP synthase"/>
    <property type="match status" value="1"/>
</dbReference>
<keyword evidence="5" id="KW-1185">Reference proteome</keyword>
<dbReference type="Gene3D" id="2.40.30.20">
    <property type="match status" value="1"/>
</dbReference>
<dbReference type="InterPro" id="IPR036121">
    <property type="entry name" value="ATPase_F1/V1/A1_a/bsu_N_sf"/>
</dbReference>
<dbReference type="InterPro" id="IPR005294">
    <property type="entry name" value="ATP_synth_F1_asu"/>
</dbReference>
<dbReference type="EMBL" id="LR899011">
    <property type="protein sequence ID" value="CAD7084191.1"/>
    <property type="molecule type" value="Genomic_DNA"/>
</dbReference>
<name>A0A7R8UNW5_HERIL</name>
<dbReference type="GO" id="GO:0005524">
    <property type="term" value="F:ATP binding"/>
    <property type="evidence" value="ECO:0007669"/>
    <property type="project" value="UniProtKB-KW"/>
</dbReference>
<dbReference type="GO" id="GO:0046933">
    <property type="term" value="F:proton-transporting ATP synthase activity, rotational mechanism"/>
    <property type="evidence" value="ECO:0007669"/>
    <property type="project" value="InterPro"/>
</dbReference>
<dbReference type="PANTHER" id="PTHR48082:SF2">
    <property type="entry name" value="ATP SYNTHASE SUBUNIT ALPHA, MITOCHONDRIAL"/>
    <property type="match status" value="1"/>
</dbReference>
<organism evidence="4 5">
    <name type="scientific">Hermetia illucens</name>
    <name type="common">Black soldier fly</name>
    <dbReference type="NCBI Taxonomy" id="343691"/>
    <lineage>
        <taxon>Eukaryota</taxon>
        <taxon>Metazoa</taxon>
        <taxon>Ecdysozoa</taxon>
        <taxon>Arthropoda</taxon>
        <taxon>Hexapoda</taxon>
        <taxon>Insecta</taxon>
        <taxon>Pterygota</taxon>
        <taxon>Neoptera</taxon>
        <taxon>Endopterygota</taxon>
        <taxon>Diptera</taxon>
        <taxon>Brachycera</taxon>
        <taxon>Stratiomyomorpha</taxon>
        <taxon>Stratiomyidae</taxon>
        <taxon>Hermetiinae</taxon>
        <taxon>Hermetia</taxon>
    </lineage>
</organism>
<evidence type="ECO:0000313" key="4">
    <source>
        <dbReference type="EMBL" id="CAD7084191.1"/>
    </source>
</evidence>
<dbReference type="GO" id="GO:0043531">
    <property type="term" value="F:ADP binding"/>
    <property type="evidence" value="ECO:0007669"/>
    <property type="project" value="TreeGrafter"/>
</dbReference>
<evidence type="ECO:0000313" key="5">
    <source>
        <dbReference type="Proteomes" id="UP000594454"/>
    </source>
</evidence>
<gene>
    <name evidence="4" type="ORF">HERILL_LOCUS7102</name>
</gene>
<accession>A0A7R8UNW5</accession>
<feature type="domain" description="ATPase F1/V1/A1 complex alpha/beta subunit N-terminal" evidence="3">
    <location>
        <begin position="40"/>
        <end position="87"/>
    </location>
</feature>
<dbReference type="CDD" id="cd18116">
    <property type="entry name" value="ATP-synt_F1_alpha_N"/>
    <property type="match status" value="1"/>
</dbReference>
<dbReference type="InParanoid" id="A0A7R8UNW5"/>
<dbReference type="PANTHER" id="PTHR48082">
    <property type="entry name" value="ATP SYNTHASE SUBUNIT ALPHA, MITOCHONDRIAL"/>
    <property type="match status" value="1"/>
</dbReference>
<reference evidence="4 5" key="1">
    <citation type="submission" date="2020-11" db="EMBL/GenBank/DDBJ databases">
        <authorList>
            <person name="Wallbank WR R."/>
            <person name="Pardo Diaz C."/>
            <person name="Kozak K."/>
            <person name="Martin S."/>
            <person name="Jiggins C."/>
            <person name="Moest M."/>
            <person name="Warren A I."/>
            <person name="Generalovic N T."/>
            <person name="Byers J.R.P. K."/>
            <person name="Montejo-Kovacevich G."/>
            <person name="Yen C E."/>
        </authorList>
    </citation>
    <scope>NUCLEOTIDE SEQUENCE [LARGE SCALE GENOMIC DNA]</scope>
</reference>
<dbReference type="OrthoDB" id="9805536at2759"/>
<dbReference type="InterPro" id="IPR023366">
    <property type="entry name" value="ATP_synth_asu-like_sf"/>
</dbReference>
<dbReference type="Proteomes" id="UP000594454">
    <property type="component" value="Chromosome 3"/>
</dbReference>
<dbReference type="InterPro" id="IPR004100">
    <property type="entry name" value="ATPase_F1/V1/A1_a/bsu_N"/>
</dbReference>
<dbReference type="Pfam" id="PF02874">
    <property type="entry name" value="ATP-synt_ab_N"/>
    <property type="match status" value="1"/>
</dbReference>
<sequence length="95" mass="9967">MSLLSTRSATTVARSLPKAASHIAVKAAYPAASQAARKLHSIQADEMVEFSSGLKGMGLNLEPDNVGVVFFGNDKWIKEGDIVKRTGAIADVPVG</sequence>
<dbReference type="GO" id="GO:0045259">
    <property type="term" value="C:proton-transporting ATP synthase complex"/>
    <property type="evidence" value="ECO:0007669"/>
    <property type="project" value="InterPro"/>
</dbReference>
<evidence type="ECO:0000259" key="3">
    <source>
        <dbReference type="Pfam" id="PF02874"/>
    </source>
</evidence>
<evidence type="ECO:0000256" key="2">
    <source>
        <dbReference type="ARBA" id="ARBA00022448"/>
    </source>
</evidence>
<comment type="similarity">
    <text evidence="1">Belongs to the ATPase alpha/beta chains family.</text>
</comment>
<dbReference type="AlphaFoldDB" id="A0A7R8UNW5"/>
<evidence type="ECO:0000256" key="1">
    <source>
        <dbReference type="ARBA" id="ARBA00008936"/>
    </source>
</evidence>
<keyword evidence="2" id="KW-0813">Transport</keyword>
<protein>
    <recommendedName>
        <fullName evidence="3">ATPase F1/V1/A1 complex alpha/beta subunit N-terminal domain-containing protein</fullName>
    </recommendedName>
</protein>
<proteinExistence type="inferred from homology"/>